<comment type="caution">
    <text evidence="10">The sequence shown here is derived from an EMBL/GenBank/DDBJ whole genome shotgun (WGS) entry which is preliminary data.</text>
</comment>
<dbReference type="Pfam" id="PF00364">
    <property type="entry name" value="Biotin_lipoyl"/>
    <property type="match status" value="1"/>
</dbReference>
<gene>
    <name evidence="10" type="ORF">ACFOEK_03745</name>
</gene>
<evidence type="ECO:0000259" key="9">
    <source>
        <dbReference type="PROSITE" id="PS51826"/>
    </source>
</evidence>
<dbReference type="Pfam" id="PF00198">
    <property type="entry name" value="2-oxoacid_dh"/>
    <property type="match status" value="1"/>
</dbReference>
<organism evidence="10 11">
    <name type="scientific">Litoribrevibacter euphylliae</name>
    <dbReference type="NCBI Taxonomy" id="1834034"/>
    <lineage>
        <taxon>Bacteria</taxon>
        <taxon>Pseudomonadati</taxon>
        <taxon>Pseudomonadota</taxon>
        <taxon>Gammaproteobacteria</taxon>
        <taxon>Oceanospirillales</taxon>
        <taxon>Oceanospirillaceae</taxon>
        <taxon>Litoribrevibacter</taxon>
    </lineage>
</organism>
<evidence type="ECO:0000256" key="7">
    <source>
        <dbReference type="RuleBase" id="RU003423"/>
    </source>
</evidence>
<proteinExistence type="inferred from homology"/>
<dbReference type="PROSITE" id="PS51826">
    <property type="entry name" value="PSBD"/>
    <property type="match status" value="1"/>
</dbReference>
<dbReference type="RefSeq" id="WP_386716367.1">
    <property type="nucleotide sequence ID" value="NZ_JBHRSZ010000002.1"/>
</dbReference>
<dbReference type="InterPro" id="IPR050743">
    <property type="entry name" value="2-oxoacid_DH_E2_comp"/>
</dbReference>
<evidence type="ECO:0000259" key="8">
    <source>
        <dbReference type="PROSITE" id="PS50968"/>
    </source>
</evidence>
<evidence type="ECO:0000256" key="4">
    <source>
        <dbReference type="ARBA" id="ARBA00022679"/>
    </source>
</evidence>
<dbReference type="InterPro" id="IPR023213">
    <property type="entry name" value="CAT-like_dom_sf"/>
</dbReference>
<reference evidence="11" key="1">
    <citation type="journal article" date="2019" name="Int. J. Syst. Evol. Microbiol.">
        <title>The Global Catalogue of Microorganisms (GCM) 10K type strain sequencing project: providing services to taxonomists for standard genome sequencing and annotation.</title>
        <authorList>
            <consortium name="The Broad Institute Genomics Platform"/>
            <consortium name="The Broad Institute Genome Sequencing Center for Infectious Disease"/>
            <person name="Wu L."/>
            <person name="Ma J."/>
        </authorList>
    </citation>
    <scope>NUCLEOTIDE SEQUENCE [LARGE SCALE GENOMIC DNA]</scope>
    <source>
        <strain evidence="11">KCTC 52438</strain>
    </source>
</reference>
<name>A0ABV7HCJ9_9GAMM</name>
<sequence>MKYFKLPDLGEGLSEAEIVEWHVKEGEEIKEDQLLVSVETAKAIVDLPSPVSGKVVACFGQPGDVLHIGDPLVEFDSQAEDTGTVVGKIPEAKKSKVSTGASTTAKSSVTEQFIIGSPHASSSSHSSYSQAKATPSVRALARRLDVDIDSVRGSGPEGRILAQDIESYARVDQEKGQGETLRGVRRTMAKTMSLSHQHVVPVSIFDVADVDKWAEGEDTTMRLAKAIAAACKKEPALNVWFDGEHMSRRMCSQVDLGIAVDTDQGLFVPVLRDINNRSLKNLRDGLNHLRADVKARTIPPSEMLGATITLSNFGTMAGRFATPVVVPPTVAIIGAGKIYEDVVVYKGEAQIRSVMPLSLTFDHRAVTGGEAARFLAAILESLSKKRIK</sequence>
<evidence type="ECO:0000313" key="11">
    <source>
        <dbReference type="Proteomes" id="UP001595476"/>
    </source>
</evidence>
<dbReference type="Gene3D" id="3.30.559.10">
    <property type="entry name" value="Chloramphenicol acetyltransferase-like domain"/>
    <property type="match status" value="1"/>
</dbReference>
<dbReference type="GO" id="GO:0016746">
    <property type="term" value="F:acyltransferase activity"/>
    <property type="evidence" value="ECO:0007669"/>
    <property type="project" value="UniProtKB-KW"/>
</dbReference>
<dbReference type="Proteomes" id="UP001595476">
    <property type="component" value="Unassembled WGS sequence"/>
</dbReference>
<dbReference type="InterPro" id="IPR036625">
    <property type="entry name" value="E3-bd_dom_sf"/>
</dbReference>
<dbReference type="InterPro" id="IPR001078">
    <property type="entry name" value="2-oxoacid_DH_actylTfrase"/>
</dbReference>
<feature type="domain" description="Peripheral subunit-binding (PSBD)" evidence="9">
    <location>
        <begin position="132"/>
        <end position="169"/>
    </location>
</feature>
<dbReference type="Gene3D" id="4.10.320.10">
    <property type="entry name" value="E3-binding domain"/>
    <property type="match status" value="1"/>
</dbReference>
<comment type="subunit">
    <text evidence="3">Forms a 24-polypeptide structural core with octahedral symmetry.</text>
</comment>
<accession>A0ABV7HCJ9</accession>
<dbReference type="PANTHER" id="PTHR43178:SF12">
    <property type="entry name" value="DIHYDROLIPOAMIDE ACETYLTRANSFERASE COMPONENT OF PYRUVATE DEHYDROGENASE COMPLEX"/>
    <property type="match status" value="1"/>
</dbReference>
<dbReference type="Gene3D" id="2.40.50.100">
    <property type="match status" value="1"/>
</dbReference>
<dbReference type="InterPro" id="IPR004167">
    <property type="entry name" value="PSBD"/>
</dbReference>
<comment type="similarity">
    <text evidence="2 7">Belongs to the 2-oxoacid dehydrogenase family.</text>
</comment>
<evidence type="ECO:0000256" key="6">
    <source>
        <dbReference type="ARBA" id="ARBA00023315"/>
    </source>
</evidence>
<dbReference type="InterPro" id="IPR000089">
    <property type="entry name" value="Biotin_lipoyl"/>
</dbReference>
<dbReference type="SUPFAM" id="SSF47005">
    <property type="entry name" value="Peripheral subunit-binding domain of 2-oxo acid dehydrogenase complex"/>
    <property type="match status" value="1"/>
</dbReference>
<evidence type="ECO:0000256" key="5">
    <source>
        <dbReference type="ARBA" id="ARBA00022823"/>
    </source>
</evidence>
<dbReference type="InterPro" id="IPR003016">
    <property type="entry name" value="2-oxoA_DH_lipoyl-BS"/>
</dbReference>
<dbReference type="SUPFAM" id="SSF52777">
    <property type="entry name" value="CoA-dependent acyltransferases"/>
    <property type="match status" value="1"/>
</dbReference>
<dbReference type="Pfam" id="PF02817">
    <property type="entry name" value="E3_binding"/>
    <property type="match status" value="1"/>
</dbReference>
<protein>
    <recommendedName>
        <fullName evidence="7">Dihydrolipoamide acetyltransferase component of pyruvate dehydrogenase complex</fullName>
        <ecNumber evidence="7">2.3.1.-</ecNumber>
    </recommendedName>
</protein>
<dbReference type="SUPFAM" id="SSF51230">
    <property type="entry name" value="Single hybrid motif"/>
    <property type="match status" value="1"/>
</dbReference>
<evidence type="ECO:0000313" key="10">
    <source>
        <dbReference type="EMBL" id="MFC3150130.1"/>
    </source>
</evidence>
<keyword evidence="4 7" id="KW-0808">Transferase</keyword>
<keyword evidence="11" id="KW-1185">Reference proteome</keyword>
<feature type="domain" description="Lipoyl-binding" evidence="8">
    <location>
        <begin position="1"/>
        <end position="76"/>
    </location>
</feature>
<dbReference type="PROSITE" id="PS00189">
    <property type="entry name" value="LIPOYL"/>
    <property type="match status" value="1"/>
</dbReference>
<dbReference type="InterPro" id="IPR011053">
    <property type="entry name" value="Single_hybrid_motif"/>
</dbReference>
<dbReference type="PANTHER" id="PTHR43178">
    <property type="entry name" value="DIHYDROLIPOAMIDE ACETYLTRANSFERASE COMPONENT OF PYRUVATE DEHYDROGENASE COMPLEX"/>
    <property type="match status" value="1"/>
</dbReference>
<keyword evidence="6 7" id="KW-0012">Acyltransferase</keyword>
<keyword evidence="5 7" id="KW-0450">Lipoyl</keyword>
<dbReference type="PROSITE" id="PS50968">
    <property type="entry name" value="BIOTINYL_LIPOYL"/>
    <property type="match status" value="1"/>
</dbReference>
<evidence type="ECO:0000256" key="2">
    <source>
        <dbReference type="ARBA" id="ARBA00007317"/>
    </source>
</evidence>
<evidence type="ECO:0000256" key="3">
    <source>
        <dbReference type="ARBA" id="ARBA00011484"/>
    </source>
</evidence>
<dbReference type="CDD" id="cd06849">
    <property type="entry name" value="lipoyl_domain"/>
    <property type="match status" value="1"/>
</dbReference>
<comment type="cofactor">
    <cofactor evidence="1 7">
        <name>(R)-lipoate</name>
        <dbReference type="ChEBI" id="CHEBI:83088"/>
    </cofactor>
</comment>
<dbReference type="EC" id="2.3.1.-" evidence="7"/>
<dbReference type="EMBL" id="JBHRSZ010000002">
    <property type="protein sequence ID" value="MFC3150130.1"/>
    <property type="molecule type" value="Genomic_DNA"/>
</dbReference>
<evidence type="ECO:0000256" key="1">
    <source>
        <dbReference type="ARBA" id="ARBA00001938"/>
    </source>
</evidence>